<evidence type="ECO:0000313" key="2">
    <source>
        <dbReference type="EMBL" id="SEK06425.1"/>
    </source>
</evidence>
<dbReference type="Proteomes" id="UP000198707">
    <property type="component" value="Unassembled WGS sequence"/>
</dbReference>
<keyword evidence="3" id="KW-1185">Reference proteome</keyword>
<proteinExistence type="predicted"/>
<dbReference type="EMBL" id="FNYV01000021">
    <property type="protein sequence ID" value="SEK06425.1"/>
    <property type="molecule type" value="Genomic_DNA"/>
</dbReference>
<reference evidence="3" key="1">
    <citation type="submission" date="2016-10" db="EMBL/GenBank/DDBJ databases">
        <authorList>
            <person name="Varghese N."/>
            <person name="Submissions S."/>
        </authorList>
    </citation>
    <scope>NUCLEOTIDE SEQUENCE [LARGE SCALE GENOMIC DNA]</scope>
    <source>
        <strain evidence="3">CGMCC 4.7038</strain>
    </source>
</reference>
<keyword evidence="1" id="KW-1133">Transmembrane helix</keyword>
<accession>A0A1H7E737</accession>
<feature type="transmembrane region" description="Helical" evidence="1">
    <location>
        <begin position="53"/>
        <end position="73"/>
    </location>
</feature>
<dbReference type="STRING" id="1144548.SAMN05443287_12115"/>
<organism evidence="2 3">
    <name type="scientific">Micromonospora phaseoli</name>
    <dbReference type="NCBI Taxonomy" id="1144548"/>
    <lineage>
        <taxon>Bacteria</taxon>
        <taxon>Bacillati</taxon>
        <taxon>Actinomycetota</taxon>
        <taxon>Actinomycetes</taxon>
        <taxon>Micromonosporales</taxon>
        <taxon>Micromonosporaceae</taxon>
        <taxon>Micromonospora</taxon>
    </lineage>
</organism>
<keyword evidence="1" id="KW-0812">Transmembrane</keyword>
<gene>
    <name evidence="2" type="ORF">SAMN05443287_12115</name>
</gene>
<evidence type="ECO:0000256" key="1">
    <source>
        <dbReference type="SAM" id="Phobius"/>
    </source>
</evidence>
<evidence type="ECO:0008006" key="4">
    <source>
        <dbReference type="Google" id="ProtNLM"/>
    </source>
</evidence>
<protein>
    <recommendedName>
        <fullName evidence="4">LysE type translocator</fullName>
    </recommendedName>
</protein>
<name>A0A1H7E737_9ACTN</name>
<evidence type="ECO:0000313" key="3">
    <source>
        <dbReference type="Proteomes" id="UP000198707"/>
    </source>
</evidence>
<keyword evidence="1" id="KW-0472">Membrane</keyword>
<sequence length="112" mass="11582">MDLSGDAGLALLIGPFWRQGGGEPPPDPGVDLVTLAYLLTTLHPGAPGAPGRMLGLGAIFTATTPVVFAGYGLGAAAVRRRVLGRLRVADWRRRCFAGSFLGLGLLLARAEA</sequence>
<dbReference type="AlphaFoldDB" id="A0A1H7E737"/>